<organism evidence="1">
    <name type="scientific">Pithovirus LCPAC406</name>
    <dbReference type="NCBI Taxonomy" id="2506599"/>
    <lineage>
        <taxon>Viruses</taxon>
        <taxon>Pithoviruses</taxon>
    </lineage>
</organism>
<protein>
    <submittedName>
        <fullName evidence="1">Uncharacterized protein</fullName>
    </submittedName>
</protein>
<evidence type="ECO:0000313" key="1">
    <source>
        <dbReference type="EMBL" id="QBK93785.1"/>
    </source>
</evidence>
<reference evidence="1" key="1">
    <citation type="journal article" date="2019" name="MBio">
        <title>Virus Genomes from Deep Sea Sediments Expand the Ocean Megavirome and Support Independent Origins of Viral Gigantism.</title>
        <authorList>
            <person name="Backstrom D."/>
            <person name="Yutin N."/>
            <person name="Jorgensen S.L."/>
            <person name="Dharamshi J."/>
            <person name="Homa F."/>
            <person name="Zaremba-Niedwiedzka K."/>
            <person name="Spang A."/>
            <person name="Wolf Y.I."/>
            <person name="Koonin E.V."/>
            <person name="Ettema T.J."/>
        </authorList>
    </citation>
    <scope>NUCLEOTIDE SEQUENCE</scope>
</reference>
<gene>
    <name evidence="1" type="ORF">LCPAC406_00990</name>
</gene>
<proteinExistence type="predicted"/>
<accession>A0A481ZEF1</accession>
<name>A0A481ZEF1_9VIRU</name>
<sequence length="392" mass="45325">MKTLKDLSFKLVSDDNQYSTGLLIDAKKGFIMGSILSDIITVYSSKTPYKPYKASIRCKCPNMKLAIYLIDTDVFKNTPKTGWKRSFLLEEGFTLFAGGFEKDDKMISVMKTTIVSFPKSKLLIDTDINQSYQIILSCNYGKEMIGSPIIDGDGDTVGILGEYGMISIGTVISIYKYMDNSNLDNVEYPTPALMWSYGIRSIMRYKTNNENTYGILVKNVLSDSYLNDIHSEDIITHIVFGDNVAFLDRYGYSNIVKVAKSRKLYTHNYGDFKLVSNRRVSLEELFELIEGNFSIQIIRDFKPIMIKCKVEKKSSKLFGYEILTYQDYIFREPTLFELSRRKQSEWYENRLIVDDDWIVMSMRELRNQIKDMDDRLVIKTESSNLIVLWKDT</sequence>
<dbReference type="EMBL" id="MK500605">
    <property type="protein sequence ID" value="QBK93785.1"/>
    <property type="molecule type" value="Genomic_DNA"/>
</dbReference>